<comment type="caution">
    <text evidence="9">The sequence shown here is derived from an EMBL/GenBank/DDBJ whole genome shotgun (WGS) entry which is preliminary data.</text>
</comment>
<keyword evidence="2" id="KW-1003">Cell membrane</keyword>
<evidence type="ECO:0000256" key="2">
    <source>
        <dbReference type="ARBA" id="ARBA00022475"/>
    </source>
</evidence>
<keyword evidence="4 7" id="KW-1133">Transmembrane helix</keyword>
<dbReference type="GO" id="GO:0005886">
    <property type="term" value="C:plasma membrane"/>
    <property type="evidence" value="ECO:0007669"/>
    <property type="project" value="UniProtKB-SubCell"/>
</dbReference>
<feature type="transmembrane region" description="Helical" evidence="7">
    <location>
        <begin position="14"/>
        <end position="39"/>
    </location>
</feature>
<evidence type="ECO:0000256" key="3">
    <source>
        <dbReference type="ARBA" id="ARBA00022692"/>
    </source>
</evidence>
<comment type="similarity">
    <text evidence="6">Belongs to the ABC-4 integral membrane protein family.</text>
</comment>
<dbReference type="GO" id="GO:0022857">
    <property type="term" value="F:transmembrane transporter activity"/>
    <property type="evidence" value="ECO:0007669"/>
    <property type="project" value="TreeGrafter"/>
</dbReference>
<evidence type="ECO:0000256" key="7">
    <source>
        <dbReference type="SAM" id="Phobius"/>
    </source>
</evidence>
<proteinExistence type="inferred from homology"/>
<keyword evidence="5 7" id="KW-0472">Membrane</keyword>
<evidence type="ECO:0000256" key="6">
    <source>
        <dbReference type="ARBA" id="ARBA00038076"/>
    </source>
</evidence>
<evidence type="ECO:0000256" key="5">
    <source>
        <dbReference type="ARBA" id="ARBA00023136"/>
    </source>
</evidence>
<accession>A0A2G9YBL7</accession>
<feature type="domain" description="ABC3 transporter permease C-terminal" evidence="8">
    <location>
        <begin position="1"/>
        <end position="77"/>
    </location>
</feature>
<comment type="subcellular location">
    <subcellularLocation>
        <location evidence="1">Cell membrane</location>
        <topology evidence="1">Multi-pass membrane protein</topology>
    </subcellularLocation>
</comment>
<protein>
    <recommendedName>
        <fullName evidence="8">ABC3 transporter permease C-terminal domain-containing protein</fullName>
    </recommendedName>
</protein>
<evidence type="ECO:0000313" key="9">
    <source>
        <dbReference type="EMBL" id="PIP16626.1"/>
    </source>
</evidence>
<keyword evidence="3 7" id="KW-0812">Transmembrane</keyword>
<gene>
    <name evidence="9" type="ORF">COX46_01140</name>
</gene>
<dbReference type="AlphaFoldDB" id="A0A2G9YBL7"/>
<evidence type="ECO:0000313" key="10">
    <source>
        <dbReference type="Proteomes" id="UP000230392"/>
    </source>
</evidence>
<evidence type="ECO:0000256" key="4">
    <source>
        <dbReference type="ARBA" id="ARBA00022989"/>
    </source>
</evidence>
<dbReference type="Proteomes" id="UP000230392">
    <property type="component" value="Unassembled WGS sequence"/>
</dbReference>
<dbReference type="PANTHER" id="PTHR30572">
    <property type="entry name" value="MEMBRANE COMPONENT OF TRANSPORTER-RELATED"/>
    <property type="match status" value="1"/>
</dbReference>
<dbReference type="InterPro" id="IPR050250">
    <property type="entry name" value="Macrolide_Exporter_MacB"/>
</dbReference>
<evidence type="ECO:0000259" key="8">
    <source>
        <dbReference type="Pfam" id="PF02687"/>
    </source>
</evidence>
<evidence type="ECO:0000256" key="1">
    <source>
        <dbReference type="ARBA" id="ARBA00004651"/>
    </source>
</evidence>
<organism evidence="9 10">
    <name type="scientific">bacterium (Candidatus Ratteibacteria) CG23_combo_of_CG06-09_8_20_14_all_48_7</name>
    <dbReference type="NCBI Taxonomy" id="2014292"/>
    <lineage>
        <taxon>Bacteria</taxon>
        <taxon>Candidatus Ratteibacteria</taxon>
    </lineage>
</organism>
<dbReference type="EMBL" id="PCRF01000049">
    <property type="protein sequence ID" value="PIP16626.1"/>
    <property type="molecule type" value="Genomic_DNA"/>
</dbReference>
<dbReference type="Pfam" id="PF02687">
    <property type="entry name" value="FtsX"/>
    <property type="match status" value="1"/>
</dbReference>
<sequence length="82" mass="8827">TQADIFQQFLAESLAVTLLGMLLGCALGWGASMLVGLFVKAPVVISWEPFALAVVFSFMVGLFFGIQPARRAAKLKPVEALR</sequence>
<feature type="non-terminal residue" evidence="9">
    <location>
        <position position="1"/>
    </location>
</feature>
<name>A0A2G9YBL7_9BACT</name>
<dbReference type="PANTHER" id="PTHR30572:SF4">
    <property type="entry name" value="ABC TRANSPORTER PERMEASE YTRF"/>
    <property type="match status" value="1"/>
</dbReference>
<dbReference type="InterPro" id="IPR003838">
    <property type="entry name" value="ABC3_permease_C"/>
</dbReference>
<reference evidence="9 10" key="1">
    <citation type="submission" date="2017-09" db="EMBL/GenBank/DDBJ databases">
        <title>Depth-based differentiation of microbial function through sediment-hosted aquifers and enrichment of novel symbionts in the deep terrestrial subsurface.</title>
        <authorList>
            <person name="Probst A.J."/>
            <person name="Ladd B."/>
            <person name="Jarett J.K."/>
            <person name="Geller-Mcgrath D.E."/>
            <person name="Sieber C.M."/>
            <person name="Emerson J.B."/>
            <person name="Anantharaman K."/>
            <person name="Thomas B.C."/>
            <person name="Malmstrom R."/>
            <person name="Stieglmeier M."/>
            <person name="Klingl A."/>
            <person name="Woyke T."/>
            <person name="Ryan C.M."/>
            <person name="Banfield J.F."/>
        </authorList>
    </citation>
    <scope>NUCLEOTIDE SEQUENCE [LARGE SCALE GENOMIC DNA]</scope>
    <source>
        <strain evidence="9">CG23_combo_of_CG06-09_8_20_14_all_48_7</strain>
    </source>
</reference>
<feature type="transmembrane region" description="Helical" evidence="7">
    <location>
        <begin position="45"/>
        <end position="66"/>
    </location>
</feature>